<accession>A0A2S7IGK5</accession>
<dbReference type="InterPro" id="IPR023996">
    <property type="entry name" value="TonB-dep_OMP_SusC/RagA"/>
</dbReference>
<dbReference type="InterPro" id="IPR000531">
    <property type="entry name" value="Beta-barrel_TonB"/>
</dbReference>
<dbReference type="InterPro" id="IPR039426">
    <property type="entry name" value="TonB-dep_rcpt-like"/>
</dbReference>
<evidence type="ECO:0000313" key="13">
    <source>
        <dbReference type="Proteomes" id="UP000239590"/>
    </source>
</evidence>
<evidence type="ECO:0000313" key="12">
    <source>
        <dbReference type="EMBL" id="PQA54479.1"/>
    </source>
</evidence>
<comment type="subcellular location">
    <subcellularLocation>
        <location evidence="1 8">Cell outer membrane</location>
        <topology evidence="1 8">Multi-pass membrane protein</topology>
    </subcellularLocation>
</comment>
<evidence type="ECO:0000256" key="3">
    <source>
        <dbReference type="ARBA" id="ARBA00022452"/>
    </source>
</evidence>
<keyword evidence="4 8" id="KW-0812">Transmembrane</keyword>
<evidence type="ECO:0000256" key="2">
    <source>
        <dbReference type="ARBA" id="ARBA00022448"/>
    </source>
</evidence>
<evidence type="ECO:0000256" key="8">
    <source>
        <dbReference type="PROSITE-ProRule" id="PRU01360"/>
    </source>
</evidence>
<evidence type="ECO:0000256" key="6">
    <source>
        <dbReference type="ARBA" id="ARBA00023136"/>
    </source>
</evidence>
<comment type="similarity">
    <text evidence="8 9">Belongs to the TonB-dependent receptor family.</text>
</comment>
<dbReference type="InterPro" id="IPR037066">
    <property type="entry name" value="Plug_dom_sf"/>
</dbReference>
<keyword evidence="13" id="KW-1185">Reference proteome</keyword>
<dbReference type="SUPFAM" id="SSF49464">
    <property type="entry name" value="Carboxypeptidase regulatory domain-like"/>
    <property type="match status" value="1"/>
</dbReference>
<dbReference type="AlphaFoldDB" id="A0A2S7IGK5"/>
<dbReference type="Gene3D" id="2.60.40.1120">
    <property type="entry name" value="Carboxypeptidase-like, regulatory domain"/>
    <property type="match status" value="1"/>
</dbReference>
<evidence type="ECO:0000259" key="11">
    <source>
        <dbReference type="Pfam" id="PF07715"/>
    </source>
</evidence>
<comment type="caution">
    <text evidence="12">The sequence shown here is derived from an EMBL/GenBank/DDBJ whole genome shotgun (WGS) entry which is preliminary data.</text>
</comment>
<dbReference type="SUPFAM" id="SSF56935">
    <property type="entry name" value="Porins"/>
    <property type="match status" value="1"/>
</dbReference>
<dbReference type="InterPro" id="IPR012910">
    <property type="entry name" value="Plug_dom"/>
</dbReference>
<dbReference type="OrthoDB" id="9768177at2"/>
<proteinExistence type="inferred from homology"/>
<feature type="domain" description="TonB-dependent receptor plug" evidence="11">
    <location>
        <begin position="150"/>
        <end position="271"/>
    </location>
</feature>
<dbReference type="GO" id="GO:0009279">
    <property type="term" value="C:cell outer membrane"/>
    <property type="evidence" value="ECO:0007669"/>
    <property type="project" value="UniProtKB-SubCell"/>
</dbReference>
<feature type="domain" description="TonB-dependent receptor-like beta-barrel" evidence="10">
    <location>
        <begin position="494"/>
        <end position="992"/>
    </location>
</feature>
<evidence type="ECO:0000259" key="10">
    <source>
        <dbReference type="Pfam" id="PF00593"/>
    </source>
</evidence>
<dbReference type="Pfam" id="PF07715">
    <property type="entry name" value="Plug"/>
    <property type="match status" value="1"/>
</dbReference>
<evidence type="ECO:0000256" key="5">
    <source>
        <dbReference type="ARBA" id="ARBA00023077"/>
    </source>
</evidence>
<dbReference type="PROSITE" id="PS52016">
    <property type="entry name" value="TONB_DEPENDENT_REC_3"/>
    <property type="match status" value="1"/>
</dbReference>
<evidence type="ECO:0000256" key="7">
    <source>
        <dbReference type="ARBA" id="ARBA00023237"/>
    </source>
</evidence>
<protein>
    <submittedName>
        <fullName evidence="12">TonB-dependent receptor</fullName>
    </submittedName>
</protein>
<reference evidence="13" key="1">
    <citation type="submission" date="2018-02" db="EMBL/GenBank/DDBJ databases">
        <title>Genome sequencing of Solimonas sp. HR-BB.</title>
        <authorList>
            <person name="Lee Y."/>
            <person name="Jeon C.O."/>
        </authorList>
    </citation>
    <scope>NUCLEOTIDE SEQUENCE [LARGE SCALE GENOMIC DNA]</scope>
    <source>
        <strain evidence="13">HR-U</strain>
    </source>
</reference>
<dbReference type="Pfam" id="PF00593">
    <property type="entry name" value="TonB_dep_Rec_b-barrel"/>
    <property type="match status" value="1"/>
</dbReference>
<evidence type="ECO:0000256" key="4">
    <source>
        <dbReference type="ARBA" id="ARBA00022692"/>
    </source>
</evidence>
<dbReference type="NCBIfam" id="TIGR04056">
    <property type="entry name" value="OMP_RagA_SusC"/>
    <property type="match status" value="1"/>
</dbReference>
<evidence type="ECO:0000256" key="9">
    <source>
        <dbReference type="RuleBase" id="RU003357"/>
    </source>
</evidence>
<dbReference type="EMBL" id="PTRA01000006">
    <property type="protein sequence ID" value="PQA54479.1"/>
    <property type="molecule type" value="Genomic_DNA"/>
</dbReference>
<keyword evidence="5 9" id="KW-0798">TonB box</keyword>
<dbReference type="InterPro" id="IPR036942">
    <property type="entry name" value="Beta-barrel_TonB_sf"/>
</dbReference>
<dbReference type="InterPro" id="IPR023997">
    <property type="entry name" value="TonB-dep_OMP_SusC/RagA_CS"/>
</dbReference>
<gene>
    <name evidence="12" type="ORF">C5O19_22285</name>
</gene>
<sequence>MLYLLPNAWVGLEPVKFSLYSPDSFKPSNSSCMKTSIPRSLVWLTVWLLSHATFAQTVSLQGKVLSTDQEPLVGATVQIKGTQSAALTQPDGSFQLSVPAGSTILRVSYIGFESKEITLNGQTRLTIELKPDSRQLNELVITGYSTQNRKDIVGSIAKISGEELKNVPAASFNQLLQGKVTGVQVQSNSGVPGGGITFRIRGNNSINASVDPLYVIDGVFVSTSEPIRTGLGQQQQSNPLADINPADIESIQVLKDANATAIYGSLGANGVVIVTTKRGSLNSRAKITANVSHGWSSAIKKFKATTGPETATLVNEAVRNTAQDRGLDPTTVAVPFPDPSTVPTYDRISDLFRVASTSAYDLSAQGGTAKSTYFAGFSYLKQESIVKPSDFERYTLRFNYDNYLTDKLKLGHSINVTRSFRNVSSNDNNPTGVINSAIFPRSYLPIFNEDGTYARSGSFDNHLALINNLNNQAVGWRTIGNVFAELHILPELTLRSSWSLDNTDMYENNYSNTLIAAGIATKGAATSFETKNLIFTNEQVLTYIKSFGEKHRINALVGNTFNRVLNESTSASGQNFASNDLTAISVAATTTGSSGRSRATLLSFFGKASYTYNNRFTFDASLRADASSKFGADRRWGYFPSGGVAWNASHESFIEDLNVFSDLKFRASLGLSGNQNGIGPYAAQGLWSSGANYLDAAGIAPSQLENRQLTWETTRQVDIGTEFSFFKNRLSFIVDYYNKYTYDLLLNVPVPSRSGFTTYLQNYGAVRNKGVEFSIHSENFAGSNFRWSTDFNVSFNRNRIEKLASDIAQGASGRNISILRQGYSVNSFQLYKQLYVDPQTGNAVYEDVNKDGLITSADRQIVGNALPRFTGGLTNTLSYKRFDLNFLFYFQQGNKIMSMHDFFLVHGGTQNFIGFIPRQLERWQKPGDVTEIPRMTTYSGDPTVNGGASNNYSGNVTNQSTRYLLDGSFIRLRNVSLGYTLPDAITRRARLSVVRAYVQIANLLTFTRYSGLDPEVNSQSNNQNTSGYDWATVPQPRTVQAGLSVTL</sequence>
<dbReference type="Gene3D" id="2.40.170.20">
    <property type="entry name" value="TonB-dependent receptor, beta-barrel domain"/>
    <property type="match status" value="1"/>
</dbReference>
<dbReference type="Proteomes" id="UP000239590">
    <property type="component" value="Unassembled WGS sequence"/>
</dbReference>
<organism evidence="12 13">
    <name type="scientific">Siphonobacter curvatus</name>
    <dbReference type="NCBI Taxonomy" id="2094562"/>
    <lineage>
        <taxon>Bacteria</taxon>
        <taxon>Pseudomonadati</taxon>
        <taxon>Bacteroidota</taxon>
        <taxon>Cytophagia</taxon>
        <taxon>Cytophagales</taxon>
        <taxon>Cytophagaceae</taxon>
        <taxon>Siphonobacter</taxon>
    </lineage>
</organism>
<dbReference type="Pfam" id="PF13715">
    <property type="entry name" value="CarbopepD_reg_2"/>
    <property type="match status" value="1"/>
</dbReference>
<name>A0A2S7IGK5_9BACT</name>
<evidence type="ECO:0000256" key="1">
    <source>
        <dbReference type="ARBA" id="ARBA00004571"/>
    </source>
</evidence>
<keyword evidence="7 8" id="KW-0998">Cell outer membrane</keyword>
<dbReference type="InterPro" id="IPR008969">
    <property type="entry name" value="CarboxyPept-like_regulatory"/>
</dbReference>
<keyword evidence="2 8" id="KW-0813">Transport</keyword>
<keyword evidence="6 8" id="KW-0472">Membrane</keyword>
<keyword evidence="3 8" id="KW-1134">Transmembrane beta strand</keyword>
<keyword evidence="12" id="KW-0675">Receptor</keyword>
<dbReference type="NCBIfam" id="TIGR04057">
    <property type="entry name" value="SusC_RagA_signa"/>
    <property type="match status" value="1"/>
</dbReference>
<dbReference type="Gene3D" id="2.170.130.10">
    <property type="entry name" value="TonB-dependent receptor, plug domain"/>
    <property type="match status" value="1"/>
</dbReference>